<protein>
    <submittedName>
        <fullName evidence="2">Uncharacterized protein</fullName>
    </submittedName>
</protein>
<evidence type="ECO:0000313" key="3">
    <source>
        <dbReference type="Proteomes" id="UP000266841"/>
    </source>
</evidence>
<reference evidence="2 3" key="1">
    <citation type="journal article" date="2012" name="Genome Biol.">
        <title>Genome and low-iron response of an oceanic diatom adapted to chronic iron limitation.</title>
        <authorList>
            <person name="Lommer M."/>
            <person name="Specht M."/>
            <person name="Roy A.S."/>
            <person name="Kraemer L."/>
            <person name="Andreson R."/>
            <person name="Gutowska M.A."/>
            <person name="Wolf J."/>
            <person name="Bergner S.V."/>
            <person name="Schilhabel M.B."/>
            <person name="Klostermeier U.C."/>
            <person name="Beiko R.G."/>
            <person name="Rosenstiel P."/>
            <person name="Hippler M."/>
            <person name="Laroche J."/>
        </authorList>
    </citation>
    <scope>NUCLEOTIDE SEQUENCE [LARGE SCALE GENOMIC DNA]</scope>
    <source>
        <strain evidence="2 3">CCMP1005</strain>
    </source>
</reference>
<name>K0RMR1_THAOC</name>
<comment type="caution">
    <text evidence="2">The sequence shown here is derived from an EMBL/GenBank/DDBJ whole genome shotgun (WGS) entry which is preliminary data.</text>
</comment>
<evidence type="ECO:0000313" key="2">
    <source>
        <dbReference type="EMBL" id="EJK48027.1"/>
    </source>
</evidence>
<feature type="region of interest" description="Disordered" evidence="1">
    <location>
        <begin position="1"/>
        <end position="20"/>
    </location>
</feature>
<accession>K0RMR1</accession>
<gene>
    <name evidence="2" type="ORF">THAOC_33213</name>
</gene>
<dbReference type="EMBL" id="AGNL01046367">
    <property type="protein sequence ID" value="EJK48027.1"/>
    <property type="molecule type" value="Genomic_DNA"/>
</dbReference>
<sequence>MSERVNDTQKGPRPLVWGQPGCQNAQISAEHWDTAKEVEVAIGAHGVFPLPMGIRREGRHEKA</sequence>
<keyword evidence="3" id="KW-1185">Reference proteome</keyword>
<dbReference type="AlphaFoldDB" id="K0RMR1"/>
<proteinExistence type="predicted"/>
<dbReference type="Proteomes" id="UP000266841">
    <property type="component" value="Unassembled WGS sequence"/>
</dbReference>
<organism evidence="2 3">
    <name type="scientific">Thalassiosira oceanica</name>
    <name type="common">Marine diatom</name>
    <dbReference type="NCBI Taxonomy" id="159749"/>
    <lineage>
        <taxon>Eukaryota</taxon>
        <taxon>Sar</taxon>
        <taxon>Stramenopiles</taxon>
        <taxon>Ochrophyta</taxon>
        <taxon>Bacillariophyta</taxon>
        <taxon>Coscinodiscophyceae</taxon>
        <taxon>Thalassiosirophycidae</taxon>
        <taxon>Thalassiosirales</taxon>
        <taxon>Thalassiosiraceae</taxon>
        <taxon>Thalassiosira</taxon>
    </lineage>
</organism>
<feature type="non-terminal residue" evidence="2">
    <location>
        <position position="63"/>
    </location>
</feature>
<evidence type="ECO:0000256" key="1">
    <source>
        <dbReference type="SAM" id="MobiDB-lite"/>
    </source>
</evidence>